<sequence>MPKITTAQNVVDAIRADGDFPTDQRTLRLRQGLDISPKTLHSWKSKGGKAFAAKMKPQLESKPGIVPDHHVAFFHKHQYIWDASLGDGDDKADPGQIDDESLDIIKEFCSDREGFEEMLRQQMVEYGDQPTRALAARGAMEGRVMQVADEVFGKDQSATGALLSAIMSGGDLPGCPSRDKLKAMRGYGFERVPHPDDIAKLFAVYTHLVKTCGLISATLNKWMLEGYLKLGANIKTEINKTTEAHQKIPAELVAWFNEQEYIWDRTDSNKQAAALLRHPNVEVKFNNFLKPQNKEKINHEIKELVESFRALTPNEPSFDVMEEIERRAKKYGCYEVEMGVPKDHGESSSAQGGESDGKN</sequence>
<evidence type="ECO:0000313" key="2">
    <source>
        <dbReference type="EMBL" id="KAF6819242.1"/>
    </source>
</evidence>
<name>A0A8H6N3P8_9PEZI</name>
<gene>
    <name evidence="2" type="ORF">CPLU01_13091</name>
</gene>
<comment type="caution">
    <text evidence="2">The sequence shown here is derived from an EMBL/GenBank/DDBJ whole genome shotgun (WGS) entry which is preliminary data.</text>
</comment>
<evidence type="ECO:0000256" key="1">
    <source>
        <dbReference type="SAM" id="MobiDB-lite"/>
    </source>
</evidence>
<evidence type="ECO:0000313" key="3">
    <source>
        <dbReference type="Proteomes" id="UP000654918"/>
    </source>
</evidence>
<organism evidence="2 3">
    <name type="scientific">Colletotrichum plurivorum</name>
    <dbReference type="NCBI Taxonomy" id="2175906"/>
    <lineage>
        <taxon>Eukaryota</taxon>
        <taxon>Fungi</taxon>
        <taxon>Dikarya</taxon>
        <taxon>Ascomycota</taxon>
        <taxon>Pezizomycotina</taxon>
        <taxon>Sordariomycetes</taxon>
        <taxon>Hypocreomycetidae</taxon>
        <taxon>Glomerellales</taxon>
        <taxon>Glomerellaceae</taxon>
        <taxon>Colletotrichum</taxon>
        <taxon>Colletotrichum orchidearum species complex</taxon>
    </lineage>
</organism>
<protein>
    <submittedName>
        <fullName evidence="2">Uncharacterized protein</fullName>
    </submittedName>
</protein>
<dbReference type="AlphaFoldDB" id="A0A8H6N3P8"/>
<accession>A0A8H6N3P8</accession>
<keyword evidence="3" id="KW-1185">Reference proteome</keyword>
<dbReference type="Proteomes" id="UP000654918">
    <property type="component" value="Unassembled WGS sequence"/>
</dbReference>
<reference evidence="2" key="1">
    <citation type="journal article" date="2020" name="Phytopathology">
        <title>Genome Sequence Resources of Colletotrichum truncatum, C. plurivorum, C. musicola, and C. sojae: Four Species Pathogenic to Soybean (Glycine max).</title>
        <authorList>
            <person name="Rogerio F."/>
            <person name="Boufleur T.R."/>
            <person name="Ciampi-Guillardi M."/>
            <person name="Sukno S.A."/>
            <person name="Thon M.R."/>
            <person name="Massola Junior N.S."/>
            <person name="Baroncelli R."/>
        </authorList>
    </citation>
    <scope>NUCLEOTIDE SEQUENCE</scope>
    <source>
        <strain evidence="2">LFN00145</strain>
    </source>
</reference>
<dbReference type="EMBL" id="WIGO01000289">
    <property type="protein sequence ID" value="KAF6819242.1"/>
    <property type="molecule type" value="Genomic_DNA"/>
</dbReference>
<proteinExistence type="predicted"/>
<feature type="region of interest" description="Disordered" evidence="1">
    <location>
        <begin position="339"/>
        <end position="359"/>
    </location>
</feature>